<evidence type="ECO:0000256" key="4">
    <source>
        <dbReference type="ARBA" id="ARBA00022553"/>
    </source>
</evidence>
<dbReference type="SUPFAM" id="SSF47336">
    <property type="entry name" value="ACP-like"/>
    <property type="match status" value="1"/>
</dbReference>
<organism evidence="7 8">
    <name type="scientific">Streptomyces filamentosus</name>
    <name type="common">Streptomyces roseosporus</name>
    <dbReference type="NCBI Taxonomy" id="67294"/>
    <lineage>
        <taxon>Bacteria</taxon>
        <taxon>Bacillati</taxon>
        <taxon>Actinomycetota</taxon>
        <taxon>Actinomycetes</taxon>
        <taxon>Kitasatosporales</taxon>
        <taxon>Streptomycetaceae</taxon>
        <taxon>Streptomyces</taxon>
    </lineage>
</organism>
<dbReference type="SUPFAM" id="SSF52777">
    <property type="entry name" value="CoA-dependent acyltransferases"/>
    <property type="match status" value="2"/>
</dbReference>
<evidence type="ECO:0000256" key="3">
    <source>
        <dbReference type="ARBA" id="ARBA00022450"/>
    </source>
</evidence>
<feature type="region of interest" description="Disordered" evidence="5">
    <location>
        <begin position="1009"/>
        <end position="1028"/>
    </location>
</feature>
<dbReference type="InterPro" id="IPR009081">
    <property type="entry name" value="PP-bd_ACP"/>
</dbReference>
<dbReference type="NCBIfam" id="TIGR01733">
    <property type="entry name" value="AA-adenyl-dom"/>
    <property type="match status" value="1"/>
</dbReference>
<dbReference type="Gene3D" id="3.40.50.1820">
    <property type="entry name" value="alpha/beta hydrolase"/>
    <property type="match status" value="1"/>
</dbReference>
<dbReference type="CDD" id="cd17643">
    <property type="entry name" value="A_NRPS_Cytc1-like"/>
    <property type="match status" value="1"/>
</dbReference>
<evidence type="ECO:0000256" key="2">
    <source>
        <dbReference type="ARBA" id="ARBA00006432"/>
    </source>
</evidence>
<dbReference type="AlphaFoldDB" id="A0A919EHS3"/>
<feature type="domain" description="Carrier" evidence="6">
    <location>
        <begin position="1030"/>
        <end position="1105"/>
    </location>
</feature>
<dbReference type="InterPro" id="IPR025110">
    <property type="entry name" value="AMP-bd_C"/>
</dbReference>
<reference evidence="7" key="1">
    <citation type="journal article" date="2014" name="Int. J. Syst. Evol. Microbiol.">
        <title>Complete genome sequence of Corynebacterium casei LMG S-19264T (=DSM 44701T), isolated from a smear-ripened cheese.</title>
        <authorList>
            <consortium name="US DOE Joint Genome Institute (JGI-PGF)"/>
            <person name="Walter F."/>
            <person name="Albersmeier A."/>
            <person name="Kalinowski J."/>
            <person name="Ruckert C."/>
        </authorList>
    </citation>
    <scope>NUCLEOTIDE SEQUENCE</scope>
    <source>
        <strain evidence="7">JCM 4122</strain>
    </source>
</reference>
<dbReference type="GO" id="GO:0003824">
    <property type="term" value="F:catalytic activity"/>
    <property type="evidence" value="ECO:0007669"/>
    <property type="project" value="InterPro"/>
</dbReference>
<dbReference type="PANTHER" id="PTHR45527">
    <property type="entry name" value="NONRIBOSOMAL PEPTIDE SYNTHETASE"/>
    <property type="match status" value="1"/>
</dbReference>
<dbReference type="InterPro" id="IPR036736">
    <property type="entry name" value="ACP-like_sf"/>
</dbReference>
<dbReference type="FunFam" id="3.40.50.12780:FF:000012">
    <property type="entry name" value="Non-ribosomal peptide synthetase"/>
    <property type="match status" value="1"/>
</dbReference>
<dbReference type="Gene3D" id="3.30.300.30">
    <property type="match status" value="1"/>
</dbReference>
<dbReference type="PROSITE" id="PS00455">
    <property type="entry name" value="AMP_BINDING"/>
    <property type="match status" value="1"/>
</dbReference>
<dbReference type="InterPro" id="IPR006162">
    <property type="entry name" value="Ppantetheine_attach_site"/>
</dbReference>
<dbReference type="SMART" id="SM00823">
    <property type="entry name" value="PKS_PP"/>
    <property type="match status" value="1"/>
</dbReference>
<keyword evidence="8" id="KW-1185">Reference proteome</keyword>
<dbReference type="Gene3D" id="3.40.50.12780">
    <property type="entry name" value="N-terminal domain of ligase-like"/>
    <property type="match status" value="1"/>
</dbReference>
<sequence length="1140" mass="124447">MEPAMTDLALHLDDDVARRLAALDPRRRDLALRMLAGEGAEEPPQERGIGPRPTGDGGLALSYEQERLWFMDRLVPFREVFHVPTALRLRGPLDPEALRRALQHTVRRHQSLRTVFTETPRGPVQTVLDRVEVPLVVDDLRGLPDARREAERRACDAVLEPFDLEHGPLLRVRLHRTAEEEWLLLIVQHHIVSDYWSLGILLGEIGALYAAELGGAPAPAAPDLHYPDFAHWQRETLTGENLRRELDFWKDALADAPEVLELPLDRPRTAERRTRGRFHPVRFAPALTRSVRDLAGAEGATLHQAFLAAYFAALSRHVRQDDIVVGVPVAGRSRPELQSMIGYFLNWLPIRVQFGDRPSFRELLRRVTHASNEAFAHQDLPFEMLVQALNTRRSPGSTPVFQTSFSLRDAPPVPPAIPGTEVEYADLGGGATHYDMMAELWVEDGTVTGYLPYNDELFDDSTLGSFFDRMHRLLEDAVRRPDTPVADLDLLGAGERARLLGTPAAPPAGTGTTLHERFTATAARHADRIAVTFEDERQDYATLERRSNRYAHALRALGAGPGRNVGVHLDRCADLPAVLLGVLKTGAAYVPVDADNPPERTAVQFADANCAAVVTTADLAARHPDPAPPALLLDGDGGEDPLAAFPDTPVPPSGVDSGAPAYIIYTSGSTGVPKGVVVSHANALRLFTSAEEHFDFGPDDVWTMFHSHAFDFSVWELWGALLHGGRLVVVPHWVTRAADEFAALLADEGVTVLNQTPSSFAQVSRIVLERKPELALRYVVFGGEALEPTSLADWFAAYGDDAPRLVNMYGITETTVHVTHRRITAADAAATDSVIGDPLRDLALYVLDEDLHPVPPGVPGELFVGGAGVALGYLGRPDLTADRMLPDPFTAEPGARMYRSGDLARRLPGGELCYLGRADGQVKIRGHRIELGEIRSALLALPGVVDAVVVTQADATGSRRLVAYVVPAEGAETTGRELRRALGRGLPEWMVPTVYETLDAIPLTRNGKLDRRALPDPGAGPDARARVHVPPETDTEKALAEIWQELLRLPQVGLDDDFFHIGGHSLMVVQLVSRIRERLGREVPIAGLFQHPGLREMATEIDTGTDSREAGAGMAADSETALAGMSEAEIDAMLAALGDE</sequence>
<proteinExistence type="inferred from homology"/>
<dbReference type="Pfam" id="PF00668">
    <property type="entry name" value="Condensation"/>
    <property type="match status" value="1"/>
</dbReference>
<dbReference type="InterPro" id="IPR023213">
    <property type="entry name" value="CAT-like_dom_sf"/>
</dbReference>
<dbReference type="InterPro" id="IPR001242">
    <property type="entry name" value="Condensation_dom"/>
</dbReference>
<dbReference type="Gene3D" id="3.30.559.10">
    <property type="entry name" value="Chloramphenicol acetyltransferase-like domain"/>
    <property type="match status" value="1"/>
</dbReference>
<protein>
    <recommendedName>
        <fullName evidence="6">Carrier domain-containing protein</fullName>
    </recommendedName>
</protein>
<dbReference type="InterPro" id="IPR020845">
    <property type="entry name" value="AMP-binding_CS"/>
</dbReference>
<dbReference type="InterPro" id="IPR045851">
    <property type="entry name" value="AMP-bd_C_sf"/>
</dbReference>
<dbReference type="PROSITE" id="PS00012">
    <property type="entry name" value="PHOSPHOPANTETHEINE"/>
    <property type="match status" value="1"/>
</dbReference>
<dbReference type="GO" id="GO:0005829">
    <property type="term" value="C:cytosol"/>
    <property type="evidence" value="ECO:0007669"/>
    <property type="project" value="TreeGrafter"/>
</dbReference>
<dbReference type="GO" id="GO:0031177">
    <property type="term" value="F:phosphopantetheine binding"/>
    <property type="evidence" value="ECO:0007669"/>
    <property type="project" value="InterPro"/>
</dbReference>
<dbReference type="EMBL" id="BNBE01000001">
    <property type="protein sequence ID" value="GHF81232.1"/>
    <property type="molecule type" value="Genomic_DNA"/>
</dbReference>
<dbReference type="PANTHER" id="PTHR45527:SF1">
    <property type="entry name" value="FATTY ACID SYNTHASE"/>
    <property type="match status" value="1"/>
</dbReference>
<dbReference type="PROSITE" id="PS50075">
    <property type="entry name" value="CARRIER"/>
    <property type="match status" value="1"/>
</dbReference>
<dbReference type="Pfam" id="PF00501">
    <property type="entry name" value="AMP-binding"/>
    <property type="match status" value="1"/>
</dbReference>
<dbReference type="GO" id="GO:0043041">
    <property type="term" value="P:amino acid activation for nonribosomal peptide biosynthetic process"/>
    <property type="evidence" value="ECO:0007669"/>
    <property type="project" value="TreeGrafter"/>
</dbReference>
<evidence type="ECO:0000313" key="8">
    <source>
        <dbReference type="Proteomes" id="UP000632849"/>
    </source>
</evidence>
<dbReference type="InterPro" id="IPR029058">
    <property type="entry name" value="AB_hydrolase_fold"/>
</dbReference>
<dbReference type="Proteomes" id="UP000632849">
    <property type="component" value="Unassembled WGS sequence"/>
</dbReference>
<dbReference type="GO" id="GO:0008610">
    <property type="term" value="P:lipid biosynthetic process"/>
    <property type="evidence" value="ECO:0007669"/>
    <property type="project" value="UniProtKB-ARBA"/>
</dbReference>
<dbReference type="InterPro" id="IPR010071">
    <property type="entry name" value="AA_adenyl_dom"/>
</dbReference>
<comment type="cofactor">
    <cofactor evidence="1">
        <name>pantetheine 4'-phosphate</name>
        <dbReference type="ChEBI" id="CHEBI:47942"/>
    </cofactor>
</comment>
<reference evidence="7" key="2">
    <citation type="submission" date="2020-09" db="EMBL/GenBank/DDBJ databases">
        <authorList>
            <person name="Sun Q."/>
            <person name="Ohkuma M."/>
        </authorList>
    </citation>
    <scope>NUCLEOTIDE SEQUENCE</scope>
    <source>
        <strain evidence="7">JCM 4122</strain>
    </source>
</reference>
<dbReference type="InterPro" id="IPR020806">
    <property type="entry name" value="PKS_PP-bd"/>
</dbReference>
<feature type="region of interest" description="Disordered" evidence="5">
    <location>
        <begin position="36"/>
        <end position="57"/>
    </location>
</feature>
<comment type="caution">
    <text evidence="7">The sequence shown here is derived from an EMBL/GenBank/DDBJ whole genome shotgun (WGS) entry which is preliminary data.</text>
</comment>
<accession>A0A919EHS3</accession>
<name>A0A919EHS3_STRFL</name>
<dbReference type="InterPro" id="IPR042099">
    <property type="entry name" value="ANL_N_sf"/>
</dbReference>
<evidence type="ECO:0000256" key="5">
    <source>
        <dbReference type="SAM" id="MobiDB-lite"/>
    </source>
</evidence>
<comment type="similarity">
    <text evidence="2">Belongs to the ATP-dependent AMP-binding enzyme family.</text>
</comment>
<keyword evidence="3" id="KW-0596">Phosphopantetheine</keyword>
<dbReference type="CDD" id="cd19531">
    <property type="entry name" value="LCL_NRPS-like"/>
    <property type="match status" value="1"/>
</dbReference>
<evidence type="ECO:0000313" key="7">
    <source>
        <dbReference type="EMBL" id="GHF81232.1"/>
    </source>
</evidence>
<dbReference type="FunFam" id="1.10.1200.10:FF:000005">
    <property type="entry name" value="Nonribosomal peptide synthetase 1"/>
    <property type="match status" value="1"/>
</dbReference>
<dbReference type="SUPFAM" id="SSF56801">
    <property type="entry name" value="Acetyl-CoA synthetase-like"/>
    <property type="match status" value="1"/>
</dbReference>
<gene>
    <name evidence="7" type="ORF">GCM10017667_06160</name>
</gene>
<evidence type="ECO:0000256" key="1">
    <source>
        <dbReference type="ARBA" id="ARBA00001957"/>
    </source>
</evidence>
<dbReference type="Pfam" id="PF13193">
    <property type="entry name" value="AMP-binding_C"/>
    <property type="match status" value="1"/>
</dbReference>
<dbReference type="GO" id="GO:0044550">
    <property type="term" value="P:secondary metabolite biosynthetic process"/>
    <property type="evidence" value="ECO:0007669"/>
    <property type="project" value="UniProtKB-ARBA"/>
</dbReference>
<evidence type="ECO:0000259" key="6">
    <source>
        <dbReference type="PROSITE" id="PS50075"/>
    </source>
</evidence>
<dbReference type="GO" id="GO:0017000">
    <property type="term" value="P:antibiotic biosynthetic process"/>
    <property type="evidence" value="ECO:0007669"/>
    <property type="project" value="UniProtKB-ARBA"/>
</dbReference>
<dbReference type="Pfam" id="PF00550">
    <property type="entry name" value="PP-binding"/>
    <property type="match status" value="1"/>
</dbReference>
<keyword evidence="4" id="KW-0597">Phosphoprotein</keyword>
<dbReference type="Gene3D" id="3.30.559.30">
    <property type="entry name" value="Nonribosomal peptide synthetase, condensation domain"/>
    <property type="match status" value="1"/>
</dbReference>
<dbReference type="FunFam" id="3.30.300.30:FF:000010">
    <property type="entry name" value="Enterobactin synthetase component F"/>
    <property type="match status" value="1"/>
</dbReference>
<dbReference type="InterPro" id="IPR000873">
    <property type="entry name" value="AMP-dep_synth/lig_dom"/>
</dbReference>